<dbReference type="EMBL" id="KN847494">
    <property type="protein sequence ID" value="KIW17961.1"/>
    <property type="molecule type" value="Genomic_DNA"/>
</dbReference>
<dbReference type="HOGENOM" id="CLU_096750_0_0_1"/>
<evidence type="ECO:0000259" key="1">
    <source>
        <dbReference type="Pfam" id="PF02627"/>
    </source>
</evidence>
<dbReference type="Pfam" id="PF02627">
    <property type="entry name" value="CMD"/>
    <property type="match status" value="2"/>
</dbReference>
<organism evidence="2 3">
    <name type="scientific">Exophiala spinifera</name>
    <dbReference type="NCBI Taxonomy" id="91928"/>
    <lineage>
        <taxon>Eukaryota</taxon>
        <taxon>Fungi</taxon>
        <taxon>Dikarya</taxon>
        <taxon>Ascomycota</taxon>
        <taxon>Pezizomycotina</taxon>
        <taxon>Eurotiomycetes</taxon>
        <taxon>Chaetothyriomycetidae</taxon>
        <taxon>Chaetothyriales</taxon>
        <taxon>Herpotrichiellaceae</taxon>
        <taxon>Exophiala</taxon>
    </lineage>
</organism>
<dbReference type="GeneID" id="27332239"/>
<keyword evidence="3" id="KW-1185">Reference proteome</keyword>
<dbReference type="SUPFAM" id="SSF69118">
    <property type="entry name" value="AhpD-like"/>
    <property type="match status" value="1"/>
</dbReference>
<dbReference type="OrthoDB" id="10250730at2759"/>
<dbReference type="AlphaFoldDB" id="A0A0D1YRV4"/>
<evidence type="ECO:0000313" key="2">
    <source>
        <dbReference type="EMBL" id="KIW17961.1"/>
    </source>
</evidence>
<name>A0A0D1YRV4_9EURO</name>
<dbReference type="PANTHER" id="PTHR33930">
    <property type="entry name" value="ALKYL HYDROPEROXIDE REDUCTASE AHPD"/>
    <property type="match status" value="1"/>
</dbReference>
<proteinExistence type="predicted"/>
<dbReference type="InterPro" id="IPR029032">
    <property type="entry name" value="AhpD-like"/>
</dbReference>
<dbReference type="GO" id="GO:0051920">
    <property type="term" value="F:peroxiredoxin activity"/>
    <property type="evidence" value="ECO:0007669"/>
    <property type="project" value="InterPro"/>
</dbReference>
<dbReference type="VEuPathDB" id="FungiDB:PV08_05156"/>
<dbReference type="PANTHER" id="PTHR33930:SF2">
    <property type="entry name" value="BLR3452 PROTEIN"/>
    <property type="match status" value="1"/>
</dbReference>
<feature type="domain" description="Carboxymuconolactone decarboxylase-like" evidence="1">
    <location>
        <begin position="166"/>
        <end position="240"/>
    </location>
</feature>
<gene>
    <name evidence="2" type="ORF">PV08_05156</name>
</gene>
<feature type="domain" description="Carboxymuconolactone decarboxylase-like" evidence="1">
    <location>
        <begin position="36"/>
        <end position="101"/>
    </location>
</feature>
<dbReference type="STRING" id="91928.A0A0D1YRV4"/>
<dbReference type="Proteomes" id="UP000053328">
    <property type="component" value="Unassembled WGS sequence"/>
</dbReference>
<dbReference type="Gene3D" id="1.20.1290.10">
    <property type="entry name" value="AhpD-like"/>
    <property type="match status" value="2"/>
</dbReference>
<protein>
    <recommendedName>
        <fullName evidence="1">Carboxymuconolactone decarboxylase-like domain-containing protein</fullName>
    </recommendedName>
</protein>
<accession>A0A0D1YRV4</accession>
<sequence length="264" mass="29557">MSQSTSDDRVSALKCRFEDQRGIWSPAWESVAKLNPGYLEGYLKIQWASQHRNRLPPKIQELCYIAVASSVTHMYLPAVEAHILAALRTGATSEEIFEVLGLSYLLGVHTVTMGFPILQELVEELSIPADTVTPEQQELKEIIKSRFIATRGFWPETFKPLLDLDPEFFEQYTDFSSFSPRSKVLEPKYRELIITAIDAATTHLYSRGTKIHMRNALKMGITPAEVLEMLEITSLMGIDGVVNSAPLLAKARELVPKDGSSLST</sequence>
<dbReference type="RefSeq" id="XP_016238177.1">
    <property type="nucleotide sequence ID" value="XM_016379500.1"/>
</dbReference>
<evidence type="ECO:0000313" key="3">
    <source>
        <dbReference type="Proteomes" id="UP000053328"/>
    </source>
</evidence>
<dbReference type="InterPro" id="IPR003779">
    <property type="entry name" value="CMD-like"/>
</dbReference>
<reference evidence="2 3" key="1">
    <citation type="submission" date="2015-01" db="EMBL/GenBank/DDBJ databases">
        <title>The Genome Sequence of Exophiala spinifera CBS89968.</title>
        <authorList>
            <consortium name="The Broad Institute Genomics Platform"/>
            <person name="Cuomo C."/>
            <person name="de Hoog S."/>
            <person name="Gorbushina A."/>
            <person name="Stielow B."/>
            <person name="Teixiera M."/>
            <person name="Abouelleil A."/>
            <person name="Chapman S.B."/>
            <person name="Priest M."/>
            <person name="Young S.K."/>
            <person name="Wortman J."/>
            <person name="Nusbaum C."/>
            <person name="Birren B."/>
        </authorList>
    </citation>
    <scope>NUCLEOTIDE SEQUENCE [LARGE SCALE GENOMIC DNA]</scope>
    <source>
        <strain evidence="2 3">CBS 89968</strain>
    </source>
</reference>